<dbReference type="GO" id="GO:0003676">
    <property type="term" value="F:nucleic acid binding"/>
    <property type="evidence" value="ECO:0007669"/>
    <property type="project" value="InterPro"/>
</dbReference>
<dbReference type="KEGG" id="amuc:Pan181_20470"/>
<keyword evidence="10" id="KW-1185">Reference proteome</keyword>
<dbReference type="InterPro" id="IPR009057">
    <property type="entry name" value="Homeodomain-like_sf"/>
</dbReference>
<dbReference type="Pfam" id="PF13592">
    <property type="entry name" value="HTH_33"/>
    <property type="match status" value="1"/>
</dbReference>
<dbReference type="InterPro" id="IPR025959">
    <property type="entry name" value="Winged_HTH_dom"/>
</dbReference>
<dbReference type="AlphaFoldDB" id="A0A518AR87"/>
<dbReference type="KEGG" id="amuc:Pan181_37560"/>
<feature type="domain" description="Tc1-like transposase DDE" evidence="1">
    <location>
        <begin position="178"/>
        <end position="317"/>
    </location>
</feature>
<feature type="domain" description="Winged helix-turn helix" evidence="3">
    <location>
        <begin position="107"/>
        <end position="160"/>
    </location>
</feature>
<dbReference type="KEGG" id="amuc:Pan181_34510"/>
<dbReference type="Proteomes" id="UP000315750">
    <property type="component" value="Chromosome"/>
</dbReference>
<dbReference type="EMBL" id="CP036278">
    <property type="protein sequence ID" value="QDU55838.1"/>
    <property type="molecule type" value="Genomic_DNA"/>
</dbReference>
<evidence type="ECO:0000313" key="8">
    <source>
        <dbReference type="EMBL" id="QDU57538.1"/>
    </source>
</evidence>
<dbReference type="InterPro" id="IPR047655">
    <property type="entry name" value="Transpos_IS630-like"/>
</dbReference>
<feature type="domain" description="Insertion element IS150 protein InsJ-like helix-turn-helix" evidence="2">
    <location>
        <begin position="26"/>
        <end position="75"/>
    </location>
</feature>
<dbReference type="Pfam" id="PF13358">
    <property type="entry name" value="DDE_3"/>
    <property type="match status" value="1"/>
</dbReference>
<dbReference type="KEGG" id="amuc:Pan181_49760"/>
<evidence type="ECO:0000313" key="6">
    <source>
        <dbReference type="EMBL" id="QDU55850.1"/>
    </source>
</evidence>
<evidence type="ECO:0008006" key="11">
    <source>
        <dbReference type="Google" id="ProtNLM"/>
    </source>
</evidence>
<dbReference type="EMBL" id="CP036278">
    <property type="protein sequence ID" value="QDU57237.1"/>
    <property type="molecule type" value="Genomic_DNA"/>
</dbReference>
<evidence type="ECO:0000259" key="3">
    <source>
        <dbReference type="Pfam" id="PF13592"/>
    </source>
</evidence>
<reference evidence="7 10" key="1">
    <citation type="submission" date="2019-02" db="EMBL/GenBank/DDBJ databases">
        <title>Deep-cultivation of Planctomycetes and their phenomic and genomic characterization uncovers novel biology.</title>
        <authorList>
            <person name="Wiegand S."/>
            <person name="Jogler M."/>
            <person name="Boedeker C."/>
            <person name="Pinto D."/>
            <person name="Vollmers J."/>
            <person name="Rivas-Marin E."/>
            <person name="Kohn T."/>
            <person name="Peeters S.H."/>
            <person name="Heuer A."/>
            <person name="Rast P."/>
            <person name="Oberbeckmann S."/>
            <person name="Bunk B."/>
            <person name="Jeske O."/>
            <person name="Meyerdierks A."/>
            <person name="Storesund J.E."/>
            <person name="Kallscheuer N."/>
            <person name="Luecker S."/>
            <person name="Lage O.M."/>
            <person name="Pohl T."/>
            <person name="Merkel B.J."/>
            <person name="Hornburger P."/>
            <person name="Mueller R.-W."/>
            <person name="Bruemmer F."/>
            <person name="Labrenz M."/>
            <person name="Spormann A.M."/>
            <person name="Op den Camp H."/>
            <person name="Overmann J."/>
            <person name="Amann R."/>
            <person name="Jetten M.S.M."/>
            <person name="Mascher T."/>
            <person name="Medema M.H."/>
            <person name="Devos D.P."/>
            <person name="Kaster A.-K."/>
            <person name="Ovreas L."/>
            <person name="Rohde M."/>
            <person name="Galperin M.Y."/>
            <person name="Jogler C."/>
        </authorList>
    </citation>
    <scope>NUCLEOTIDE SEQUENCE [LARGE SCALE GENOMIC DNA]</scope>
    <source>
        <strain evidence="7 10">Pan181</strain>
    </source>
</reference>
<gene>
    <name evidence="4" type="ORF">Pan181_14520</name>
    <name evidence="5" type="ORF">Pan181_20350</name>
    <name evidence="6" type="ORF">Pan181_20470</name>
    <name evidence="7" type="ORF">Pan181_34510</name>
    <name evidence="8" type="ORF">Pan181_37560</name>
    <name evidence="9" type="ORF">Pan181_49760</name>
</gene>
<dbReference type="Gene3D" id="3.30.420.10">
    <property type="entry name" value="Ribonuclease H-like superfamily/Ribonuclease H"/>
    <property type="match status" value="1"/>
</dbReference>
<dbReference type="InterPro" id="IPR038717">
    <property type="entry name" value="Tc1-like_DDE_dom"/>
</dbReference>
<evidence type="ECO:0000313" key="9">
    <source>
        <dbReference type="EMBL" id="QDU58736.1"/>
    </source>
</evidence>
<evidence type="ECO:0000313" key="5">
    <source>
        <dbReference type="EMBL" id="QDU55838.1"/>
    </source>
</evidence>
<dbReference type="EMBL" id="CP036278">
    <property type="protein sequence ID" value="QDU57538.1"/>
    <property type="molecule type" value="Genomic_DNA"/>
</dbReference>
<organism evidence="7 10">
    <name type="scientific">Aeoliella mucimassa</name>
    <dbReference type="NCBI Taxonomy" id="2527972"/>
    <lineage>
        <taxon>Bacteria</taxon>
        <taxon>Pseudomonadati</taxon>
        <taxon>Planctomycetota</taxon>
        <taxon>Planctomycetia</taxon>
        <taxon>Pirellulales</taxon>
        <taxon>Lacipirellulaceae</taxon>
        <taxon>Aeoliella</taxon>
    </lineage>
</organism>
<dbReference type="NCBIfam" id="NF033545">
    <property type="entry name" value="transpos_IS630"/>
    <property type="match status" value="1"/>
</dbReference>
<dbReference type="InterPro" id="IPR036397">
    <property type="entry name" value="RNaseH_sf"/>
</dbReference>
<proteinExistence type="predicted"/>
<dbReference type="Pfam" id="PF13518">
    <property type="entry name" value="HTH_28"/>
    <property type="match status" value="1"/>
</dbReference>
<sequence>MKVAGHLPLAELKRLERVEKNVNRSKRLRILILGHEGWTAPAVAAAVGLSRRACQEWVARYNRHGLAGLDDHRGGSLNLPLTADQEQTFRERLAAGPTSEDLVCSLRGKDFQRILAEEFGVRRSLPAVYWLLHRLGYSYLRPRPRHRKADPEKIEAFKREWPERIKEIAAEHPHKQLRVYFQDESRFGQQGTNTNLWAERGSRPTAVRQTEYEYLWVIGAVCPETGHAEGLLSPQLNTKIINSFLESFSETIPEGEHAVMIWDGAGFHTSKAIQVPENVSLVQLPPYSPELNPIENLWHYLKSHFWSNRAYDDYDDLEEAAMTAWRTAVLNEELIKTVCAAPYVDGGSNAQV</sequence>
<accession>A0A518AR87</accession>
<dbReference type="EMBL" id="CP036278">
    <property type="protein sequence ID" value="QDU55264.1"/>
    <property type="molecule type" value="Genomic_DNA"/>
</dbReference>
<dbReference type="EMBL" id="CP036278">
    <property type="protein sequence ID" value="QDU55850.1"/>
    <property type="molecule type" value="Genomic_DNA"/>
</dbReference>
<dbReference type="KEGG" id="amuc:Pan181_20350"/>
<protein>
    <recommendedName>
        <fullName evidence="11">IS630 family transposase</fullName>
    </recommendedName>
</protein>
<evidence type="ECO:0000313" key="7">
    <source>
        <dbReference type="EMBL" id="QDU57237.1"/>
    </source>
</evidence>
<evidence type="ECO:0000259" key="2">
    <source>
        <dbReference type="Pfam" id="PF13518"/>
    </source>
</evidence>
<dbReference type="SUPFAM" id="SSF46689">
    <property type="entry name" value="Homeodomain-like"/>
    <property type="match status" value="1"/>
</dbReference>
<evidence type="ECO:0000313" key="4">
    <source>
        <dbReference type="EMBL" id="QDU55264.1"/>
    </source>
</evidence>
<name>A0A518AR87_9BACT</name>
<evidence type="ECO:0000313" key="10">
    <source>
        <dbReference type="Proteomes" id="UP000315750"/>
    </source>
</evidence>
<dbReference type="InterPro" id="IPR055247">
    <property type="entry name" value="InsJ-like_HTH"/>
</dbReference>
<dbReference type="KEGG" id="amuc:Pan181_14520"/>
<evidence type="ECO:0000259" key="1">
    <source>
        <dbReference type="Pfam" id="PF13358"/>
    </source>
</evidence>
<dbReference type="EMBL" id="CP036278">
    <property type="protein sequence ID" value="QDU58736.1"/>
    <property type="molecule type" value="Genomic_DNA"/>
</dbReference>